<gene>
    <name evidence="1" type="ORF">LRP50_05165</name>
</gene>
<evidence type="ECO:0000313" key="1">
    <source>
        <dbReference type="EMBL" id="MDD1792517.1"/>
    </source>
</evidence>
<dbReference type="Proteomes" id="UP001149400">
    <property type="component" value="Unassembled WGS sequence"/>
</dbReference>
<organism evidence="1 2">
    <name type="scientific">Enterovibrio gelatinilyticus</name>
    <dbReference type="NCBI Taxonomy" id="2899819"/>
    <lineage>
        <taxon>Bacteria</taxon>
        <taxon>Pseudomonadati</taxon>
        <taxon>Pseudomonadota</taxon>
        <taxon>Gammaproteobacteria</taxon>
        <taxon>Vibrionales</taxon>
        <taxon>Vibrionaceae</taxon>
        <taxon>Enterovibrio</taxon>
    </lineage>
</organism>
<sequence length="89" mass="9878">MSKKLIVVPMAGTELNFEPQREHYGEYIGAMARGDVVDSAYNFIMQSAADDETKTVIRELDDENPGAAMQIAAKVIEKYAPKVTRSVKK</sequence>
<reference evidence="1" key="1">
    <citation type="submission" date="2021-12" db="EMBL/GenBank/DDBJ databases">
        <title>Enterovibrio ZSDZ35 sp. nov. and Enterovibrio ZSDZ42 sp. nov., isolated from coastal seawater in Qingdao.</title>
        <authorList>
            <person name="Zhang P."/>
        </authorList>
    </citation>
    <scope>NUCLEOTIDE SEQUENCE</scope>
    <source>
        <strain evidence="1">ZSDZ42</strain>
    </source>
</reference>
<dbReference type="InterPro" id="IPR024406">
    <property type="entry name" value="TAC-10"/>
</dbReference>
<dbReference type="RefSeq" id="WP_274163416.1">
    <property type="nucleotide sequence ID" value="NZ_JAJUBC010000004.1"/>
</dbReference>
<evidence type="ECO:0000313" key="2">
    <source>
        <dbReference type="Proteomes" id="UP001149400"/>
    </source>
</evidence>
<keyword evidence="2" id="KW-1185">Reference proteome</keyword>
<comment type="caution">
    <text evidence="1">The sequence shown here is derived from an EMBL/GenBank/DDBJ whole genome shotgun (WGS) entry which is preliminary data.</text>
</comment>
<name>A0ABT5QWW6_9GAMM</name>
<dbReference type="EMBL" id="JAJUBC010000004">
    <property type="protein sequence ID" value="MDD1792517.1"/>
    <property type="molecule type" value="Genomic_DNA"/>
</dbReference>
<protein>
    <submittedName>
        <fullName evidence="1">Phage tail assembly chaperone</fullName>
    </submittedName>
</protein>
<proteinExistence type="predicted"/>
<accession>A0ABT5QWW6</accession>
<dbReference type="Pfam" id="PF10963">
    <property type="entry name" value="Phage_TAC_10"/>
    <property type="match status" value="1"/>
</dbReference>